<dbReference type="Proteomes" id="UP000789901">
    <property type="component" value="Unassembled WGS sequence"/>
</dbReference>
<protein>
    <recommendedName>
        <fullName evidence="3">phosphopyruvate hydratase</fullName>
        <ecNumber evidence="3">4.2.1.11</ecNumber>
    </recommendedName>
</protein>
<reference evidence="7 8" key="1">
    <citation type="submission" date="2021-06" db="EMBL/GenBank/DDBJ databases">
        <authorList>
            <person name="Kallberg Y."/>
            <person name="Tangrot J."/>
            <person name="Rosling A."/>
        </authorList>
    </citation>
    <scope>NUCLEOTIDE SEQUENCE [LARGE SCALE GENOMIC DNA]</scope>
    <source>
        <strain evidence="7 8">120-4 pot B 10/14</strain>
    </source>
</reference>
<organism evidence="7 8">
    <name type="scientific">Gigaspora margarita</name>
    <dbReference type="NCBI Taxonomy" id="4874"/>
    <lineage>
        <taxon>Eukaryota</taxon>
        <taxon>Fungi</taxon>
        <taxon>Fungi incertae sedis</taxon>
        <taxon>Mucoromycota</taxon>
        <taxon>Glomeromycotina</taxon>
        <taxon>Glomeromycetes</taxon>
        <taxon>Diversisporales</taxon>
        <taxon>Gigasporaceae</taxon>
        <taxon>Gigaspora</taxon>
    </lineage>
</organism>
<evidence type="ECO:0000313" key="7">
    <source>
        <dbReference type="EMBL" id="CAG8854499.1"/>
    </source>
</evidence>
<evidence type="ECO:0000256" key="1">
    <source>
        <dbReference type="ARBA" id="ARBA00005031"/>
    </source>
</evidence>
<feature type="non-terminal residue" evidence="7">
    <location>
        <position position="55"/>
    </location>
</feature>
<comment type="similarity">
    <text evidence="2">Belongs to the enolase family.</text>
</comment>
<dbReference type="EMBL" id="CAJVQB010138819">
    <property type="protein sequence ID" value="CAG8854499.1"/>
    <property type="molecule type" value="Genomic_DNA"/>
</dbReference>
<dbReference type="Gene3D" id="3.20.20.120">
    <property type="entry name" value="Enolase-like C-terminal domain"/>
    <property type="match status" value="1"/>
</dbReference>
<evidence type="ECO:0000256" key="5">
    <source>
        <dbReference type="ARBA" id="ARBA00023239"/>
    </source>
</evidence>
<dbReference type="InterPro" id="IPR020810">
    <property type="entry name" value="Enolase_C"/>
</dbReference>
<dbReference type="PANTHER" id="PTHR11902:SF1">
    <property type="entry name" value="ENOLASE"/>
    <property type="match status" value="1"/>
</dbReference>
<comment type="pathway">
    <text evidence="1">Carbohydrate degradation; glycolysis; pyruvate from D-glyceraldehyde 3-phosphate: step 4/5.</text>
</comment>
<dbReference type="InterPro" id="IPR036849">
    <property type="entry name" value="Enolase-like_C_sf"/>
</dbReference>
<feature type="non-terminal residue" evidence="7">
    <location>
        <position position="1"/>
    </location>
</feature>
<proteinExistence type="inferred from homology"/>
<keyword evidence="8" id="KW-1185">Reference proteome</keyword>
<evidence type="ECO:0000259" key="6">
    <source>
        <dbReference type="Pfam" id="PF00113"/>
    </source>
</evidence>
<dbReference type="Pfam" id="PF00113">
    <property type="entry name" value="Enolase_C"/>
    <property type="match status" value="1"/>
</dbReference>
<evidence type="ECO:0000256" key="2">
    <source>
        <dbReference type="ARBA" id="ARBA00009604"/>
    </source>
</evidence>
<feature type="domain" description="Enolase C-terminal TIM barrel" evidence="6">
    <location>
        <begin position="31"/>
        <end position="55"/>
    </location>
</feature>
<comment type="caution">
    <text evidence="7">The sequence shown here is derived from an EMBL/GenBank/DDBJ whole genome shotgun (WGS) entry which is preliminary data.</text>
</comment>
<name>A0ABN7XK18_GIGMA</name>
<dbReference type="PANTHER" id="PTHR11902">
    <property type="entry name" value="ENOLASE"/>
    <property type="match status" value="1"/>
</dbReference>
<keyword evidence="5" id="KW-0456">Lyase</keyword>
<gene>
    <name evidence="7" type="ORF">GMARGA_LOCUS43320</name>
</gene>
<accession>A0ABN7XK18</accession>
<dbReference type="InterPro" id="IPR000941">
    <property type="entry name" value="Enolase"/>
</dbReference>
<dbReference type="EC" id="4.2.1.11" evidence="3"/>
<evidence type="ECO:0000256" key="3">
    <source>
        <dbReference type="ARBA" id="ARBA00012058"/>
    </source>
</evidence>
<evidence type="ECO:0000256" key="4">
    <source>
        <dbReference type="ARBA" id="ARBA00023152"/>
    </source>
</evidence>
<sequence length="55" mass="6205">NKESLELLKEAIKKADYINKVKIAIDCQIISKSGWGVMVSYQSEKTEDTFIADLV</sequence>
<evidence type="ECO:0000313" key="8">
    <source>
        <dbReference type="Proteomes" id="UP000789901"/>
    </source>
</evidence>
<keyword evidence="4" id="KW-0324">Glycolysis</keyword>